<dbReference type="PANTHER" id="PTHR30576">
    <property type="entry name" value="COLANIC BIOSYNTHESIS UDP-GLUCOSE LIPID CARRIER TRANSFERASE"/>
    <property type="match status" value="1"/>
</dbReference>
<feature type="transmembrane region" description="Helical" evidence="7">
    <location>
        <begin position="314"/>
        <end position="335"/>
    </location>
</feature>
<evidence type="ECO:0000313" key="9">
    <source>
        <dbReference type="EMBL" id="SKC38986.1"/>
    </source>
</evidence>
<name>A0A1T5IIH5_9MICO</name>
<feature type="transmembrane region" description="Helical" evidence="7">
    <location>
        <begin position="48"/>
        <end position="66"/>
    </location>
</feature>
<dbReference type="InterPro" id="IPR017475">
    <property type="entry name" value="EPS_sugar_tfrase"/>
</dbReference>
<evidence type="ECO:0000256" key="7">
    <source>
        <dbReference type="SAM" id="Phobius"/>
    </source>
</evidence>
<dbReference type="NCBIfam" id="TIGR03025">
    <property type="entry name" value="EPS_sugtrans"/>
    <property type="match status" value="1"/>
</dbReference>
<evidence type="ECO:0000256" key="2">
    <source>
        <dbReference type="ARBA" id="ARBA00006464"/>
    </source>
</evidence>
<evidence type="ECO:0000256" key="1">
    <source>
        <dbReference type="ARBA" id="ARBA00004141"/>
    </source>
</evidence>
<reference evidence="9 10" key="1">
    <citation type="submission" date="2017-02" db="EMBL/GenBank/DDBJ databases">
        <authorList>
            <person name="Peterson S.W."/>
        </authorList>
    </citation>
    <scope>NUCLEOTIDE SEQUENCE [LARGE SCALE GENOMIC DNA]</scope>
    <source>
        <strain evidence="9 10">DSM 21481</strain>
    </source>
</reference>
<dbReference type="Pfam" id="PF02397">
    <property type="entry name" value="Bac_transf"/>
    <property type="match status" value="1"/>
</dbReference>
<dbReference type="InterPro" id="IPR003362">
    <property type="entry name" value="Bact_transf"/>
</dbReference>
<evidence type="ECO:0000256" key="3">
    <source>
        <dbReference type="ARBA" id="ARBA00022679"/>
    </source>
</evidence>
<dbReference type="AlphaFoldDB" id="A0A1T5IIH5"/>
<dbReference type="GO" id="GO:0016780">
    <property type="term" value="F:phosphotransferase activity, for other substituted phosphate groups"/>
    <property type="evidence" value="ECO:0007669"/>
    <property type="project" value="TreeGrafter"/>
</dbReference>
<dbReference type="PANTHER" id="PTHR30576:SF10">
    <property type="entry name" value="SLL5057 PROTEIN"/>
    <property type="match status" value="1"/>
</dbReference>
<feature type="domain" description="Bacterial sugar transferase" evidence="8">
    <location>
        <begin position="309"/>
        <end position="496"/>
    </location>
</feature>
<feature type="transmembrane region" description="Helical" evidence="7">
    <location>
        <begin position="139"/>
        <end position="159"/>
    </location>
</feature>
<dbReference type="RefSeq" id="WP_245806884.1">
    <property type="nucleotide sequence ID" value="NZ_FUZQ01000001.1"/>
</dbReference>
<evidence type="ECO:0000313" key="10">
    <source>
        <dbReference type="Proteomes" id="UP000189777"/>
    </source>
</evidence>
<evidence type="ECO:0000256" key="4">
    <source>
        <dbReference type="ARBA" id="ARBA00022692"/>
    </source>
</evidence>
<dbReference type="GO" id="GO:0016020">
    <property type="term" value="C:membrane"/>
    <property type="evidence" value="ECO:0007669"/>
    <property type="project" value="UniProtKB-SubCell"/>
</dbReference>
<keyword evidence="6 7" id="KW-0472">Membrane</keyword>
<protein>
    <submittedName>
        <fullName evidence="9">Exopolysaccharide biosynthesis polyprenyl glycosylphosphotransferase</fullName>
    </submittedName>
</protein>
<accession>A0A1T5IIH5</accession>
<evidence type="ECO:0000256" key="6">
    <source>
        <dbReference type="ARBA" id="ARBA00023136"/>
    </source>
</evidence>
<sequence>MITVPDTRQPLRSRNAAVRAARLKEVRDSFRAGSWQADYKRRLVRTDVVVLVVAAVVAAVVRGVVVQDHVTPWVLGDQLLSAAVLVTAWLGSLWAGRAYDVRVFASGPAEYQRVFDASWRLVAPVALLALLLARPGISTFLLVAVPTGVVALLLGRWLCRGWLHRRRKEGACVTFVLAIGLRDQVERLVHELNDRTSGYRVVGVCVPTSDAVRPGEDILGVPVLGDLRTAGTMAAQVGADCVAVSGSDAITADVVRRLGWELEPVGVDLMLTAELADVAGPRITFTPEQSVSLLHVDAPRFTGPRYVLKSVVDWTGAALITLLLLPVMAVVAVAVKITSRGPVLFRQDRVGRDGRTFEMLKFRSMRRGADRERIVLAGPSDGDGVLFKLHDDPRVTAVGRVLRRLSLDELPQLFNVLAGQMSLVGPRPPLPAEVSRYEARVRRRLRVKPGLTGLWQVGGRSDLSWEEGVRLDVFYAENWTVFGDLLILARTAKAVVTGRGAY</sequence>
<keyword evidence="4 7" id="KW-0812">Transmembrane</keyword>
<proteinExistence type="inferred from homology"/>
<dbReference type="Proteomes" id="UP000189777">
    <property type="component" value="Unassembled WGS sequence"/>
</dbReference>
<keyword evidence="10" id="KW-1185">Reference proteome</keyword>
<evidence type="ECO:0000259" key="8">
    <source>
        <dbReference type="Pfam" id="PF02397"/>
    </source>
</evidence>
<organism evidence="9 10">
    <name type="scientific">Krasilnikoviella flava</name>
    <dbReference type="NCBI Taxonomy" id="526729"/>
    <lineage>
        <taxon>Bacteria</taxon>
        <taxon>Bacillati</taxon>
        <taxon>Actinomycetota</taxon>
        <taxon>Actinomycetes</taxon>
        <taxon>Micrococcales</taxon>
        <taxon>Promicromonosporaceae</taxon>
        <taxon>Krasilnikoviella</taxon>
    </lineage>
</organism>
<dbReference type="EMBL" id="FUZQ01000001">
    <property type="protein sequence ID" value="SKC38986.1"/>
    <property type="molecule type" value="Genomic_DNA"/>
</dbReference>
<keyword evidence="3 9" id="KW-0808">Transferase</keyword>
<comment type="subcellular location">
    <subcellularLocation>
        <location evidence="1">Membrane</location>
        <topology evidence="1">Multi-pass membrane protein</topology>
    </subcellularLocation>
</comment>
<keyword evidence="5 7" id="KW-1133">Transmembrane helix</keyword>
<comment type="similarity">
    <text evidence="2">Belongs to the bacterial sugar transferase family.</text>
</comment>
<evidence type="ECO:0000256" key="5">
    <source>
        <dbReference type="ARBA" id="ARBA00022989"/>
    </source>
</evidence>
<gene>
    <name evidence="9" type="ORF">SAMN04324258_0573</name>
</gene>
<dbReference type="STRING" id="526729.SAMN04324258_0573"/>